<dbReference type="EMBL" id="JQ665880">
    <property type="protein sequence ID" value="AFJ91456.1"/>
    <property type="molecule type" value="Genomic_DNA"/>
</dbReference>
<sequence>MQSAIFPCRLEKSLEFSLIHSAVGPYWRLRQMIEGSSLDCRKRA</sequence>
<keyword evidence="1" id="KW-0614">Plasmid</keyword>
<name>I2E1T8_RHIML</name>
<proteinExistence type="predicted"/>
<dbReference type="AlphaFoldDB" id="I2E1T8"/>
<reference evidence="1" key="1">
    <citation type="journal article" date="2012" name="Mol. Plant Microbe Interact.">
        <title>Rhizobial plasmids that cause impaired symbiotic nitrogen fixation and enhanced host invasion.</title>
        <authorList>
            <person name="Crook M.B."/>
            <person name="Lindsay D.P."/>
            <person name="Biggs M.B."/>
            <person name="Bentley J.S."/>
            <person name="Price J.C."/>
            <person name="Clement S.C."/>
            <person name="Clement M.J."/>
            <person name="Long S.R."/>
            <person name="Griffitts J.S."/>
        </authorList>
    </citation>
    <scope>NUCLEOTIDE SEQUENCE</scope>
    <source>
        <strain evidence="1">C017</strain>
        <plasmid evidence="1">pHRC017</plasmid>
    </source>
</reference>
<organism evidence="1">
    <name type="scientific">Rhizobium meliloti</name>
    <name type="common">Ensifer meliloti</name>
    <name type="synonym">Sinorhizobium meliloti</name>
    <dbReference type="NCBI Taxonomy" id="382"/>
    <lineage>
        <taxon>Bacteria</taxon>
        <taxon>Pseudomonadati</taxon>
        <taxon>Pseudomonadota</taxon>
        <taxon>Alphaproteobacteria</taxon>
        <taxon>Hyphomicrobiales</taxon>
        <taxon>Rhizobiaceae</taxon>
        <taxon>Sinorhizobium/Ensifer group</taxon>
        <taxon>Sinorhizobium</taxon>
    </lineage>
</organism>
<evidence type="ECO:0000313" key="1">
    <source>
        <dbReference type="EMBL" id="AFJ91456.1"/>
    </source>
</evidence>
<gene>
    <name evidence="1" type="primary">mobC</name>
    <name evidence="1" type="ORF">pHRC017_0363</name>
</gene>
<geneLocation type="plasmid" evidence="1">
    <name>pHRC017</name>
</geneLocation>
<protein>
    <submittedName>
        <fullName evidence="1">Plasmid mobilization protein</fullName>
    </submittedName>
</protein>
<accession>I2E1T8</accession>